<dbReference type="Gene3D" id="3.90.75.20">
    <property type="match status" value="1"/>
</dbReference>
<gene>
    <name evidence="3" type="ordered locus">Daci_1962</name>
</gene>
<reference evidence="4" key="2">
    <citation type="submission" date="2007-11" db="EMBL/GenBank/DDBJ databases">
        <title>Complete sequence of Delftia acidovorans DSM 14801 / SPH-1.</title>
        <authorList>
            <person name="Copeland A."/>
            <person name="Lucas S."/>
            <person name="Lapidus A."/>
            <person name="Barry K."/>
            <person name="Glavina del Rio T."/>
            <person name="Dalin E."/>
            <person name="Tice H."/>
            <person name="Pitluck S."/>
            <person name="Lowry S."/>
            <person name="Clum A."/>
            <person name="Schmutz J."/>
            <person name="Larimer F."/>
            <person name="Land M."/>
            <person name="Hauser L."/>
            <person name="Kyrpides N."/>
            <person name="Kim E."/>
            <person name="Schleheck D."/>
            <person name="Richardson P."/>
        </authorList>
    </citation>
    <scope>NUCLEOTIDE SEQUENCE [LARGE SCALE GENOMIC DNA]</scope>
    <source>
        <strain evidence="4">DSM 14801 / SPH-1</strain>
    </source>
</reference>
<evidence type="ECO:0000259" key="1">
    <source>
        <dbReference type="Pfam" id="PF07463"/>
    </source>
</evidence>
<dbReference type="InterPro" id="IPR003615">
    <property type="entry name" value="HNH_nuc"/>
</dbReference>
<keyword evidence="3" id="KW-0540">Nuclease</keyword>
<sequence>MNSLEKLTHEDEIWSDTEYPNYAISSHGRLKRNEYVSTIAGGLNRKYKEKIFTGNIHENGYLYVSLKPHRSQAPVHELVAKAFLGDMPEKARTVNHIDGDKLNNRSSNLEWATYAENNRHARKMLLNMQHGEVCNLTKFSDNIVDAVRILYSSRRFTAKEIGGFFNMSPTHVYEISSLKSRARRSTHKEK</sequence>
<feature type="domain" description="HNH nuclease" evidence="2">
    <location>
        <begin position="75"/>
        <end position="119"/>
    </location>
</feature>
<organism evidence="3 4">
    <name type="scientific">Delftia acidovorans (strain DSM 14801 / SPH-1)</name>
    <dbReference type="NCBI Taxonomy" id="398578"/>
    <lineage>
        <taxon>Bacteria</taxon>
        <taxon>Pseudomonadati</taxon>
        <taxon>Pseudomonadota</taxon>
        <taxon>Betaproteobacteria</taxon>
        <taxon>Burkholderiales</taxon>
        <taxon>Comamonadaceae</taxon>
        <taxon>Delftia</taxon>
    </lineage>
</organism>
<dbReference type="Proteomes" id="UP000000784">
    <property type="component" value="Chromosome"/>
</dbReference>
<keyword evidence="3" id="KW-0255">Endonuclease</keyword>
<dbReference type="Pfam" id="PF13392">
    <property type="entry name" value="HNH_3"/>
    <property type="match status" value="1"/>
</dbReference>
<dbReference type="GO" id="GO:0004519">
    <property type="term" value="F:endonuclease activity"/>
    <property type="evidence" value="ECO:0007669"/>
    <property type="project" value="UniProtKB-KW"/>
</dbReference>
<keyword evidence="3" id="KW-0378">Hydrolase</keyword>
<dbReference type="EMBL" id="CP000884">
    <property type="protein sequence ID" value="ABX34602.1"/>
    <property type="molecule type" value="Genomic_DNA"/>
</dbReference>
<dbReference type="STRING" id="398578.Daci_1962"/>
<protein>
    <submittedName>
        <fullName evidence="3">HNH endonuclease</fullName>
    </submittedName>
</protein>
<dbReference type="InterPro" id="IPR010902">
    <property type="entry name" value="NUMOD4"/>
</dbReference>
<evidence type="ECO:0000313" key="3">
    <source>
        <dbReference type="EMBL" id="ABX34602.1"/>
    </source>
</evidence>
<dbReference type="KEGG" id="dac:Daci_1962"/>
<feature type="domain" description="NUMOD4" evidence="1">
    <location>
        <begin position="18"/>
        <end position="66"/>
    </location>
</feature>
<dbReference type="Pfam" id="PF07463">
    <property type="entry name" value="NUMOD4"/>
    <property type="match status" value="1"/>
</dbReference>
<keyword evidence="4" id="KW-1185">Reference proteome</keyword>
<dbReference type="SUPFAM" id="SSF54060">
    <property type="entry name" value="His-Me finger endonucleases"/>
    <property type="match status" value="1"/>
</dbReference>
<dbReference type="AlphaFoldDB" id="A9BYQ9"/>
<accession>A9BYQ9</accession>
<dbReference type="InterPro" id="IPR044925">
    <property type="entry name" value="His-Me_finger_sf"/>
</dbReference>
<proteinExistence type="predicted"/>
<evidence type="ECO:0000259" key="2">
    <source>
        <dbReference type="Pfam" id="PF13392"/>
    </source>
</evidence>
<name>A9BYQ9_DELAS</name>
<dbReference type="HOGENOM" id="CLU_099810_3_2_4"/>
<evidence type="ECO:0000313" key="4">
    <source>
        <dbReference type="Proteomes" id="UP000000784"/>
    </source>
</evidence>
<reference evidence="3 4" key="1">
    <citation type="journal article" date="2004" name="Appl. Environ. Microbiol.">
        <title>Mineralization of individual congeners of linear alkylbenzenesulfonate by defined pairs of heterotrophic bacteria.</title>
        <authorList>
            <person name="Schleheck D."/>
            <person name="Knepper T.P."/>
            <person name="Fischer K."/>
            <person name="Cook A.M."/>
        </authorList>
    </citation>
    <scope>NUCLEOTIDE SEQUENCE [LARGE SCALE GENOMIC DNA]</scope>
    <source>
        <strain evidence="4">DSM 14801 / SPH-1</strain>
    </source>
</reference>
<dbReference type="GO" id="GO:0016788">
    <property type="term" value="F:hydrolase activity, acting on ester bonds"/>
    <property type="evidence" value="ECO:0007669"/>
    <property type="project" value="InterPro"/>
</dbReference>